<comment type="caution">
    <text evidence="1">The sequence shown here is derived from an EMBL/GenBank/DDBJ whole genome shotgun (WGS) entry which is preliminary data.</text>
</comment>
<organism evidence="1 2">
    <name type="scientific">Sporosarcina psychrophila</name>
    <name type="common">Bacillus psychrophilus</name>
    <dbReference type="NCBI Taxonomy" id="1476"/>
    <lineage>
        <taxon>Bacteria</taxon>
        <taxon>Bacillati</taxon>
        <taxon>Bacillota</taxon>
        <taxon>Bacilli</taxon>
        <taxon>Bacillales</taxon>
        <taxon>Caryophanaceae</taxon>
        <taxon>Sporosarcina</taxon>
    </lineage>
</organism>
<reference evidence="1" key="1">
    <citation type="journal article" date="2021" name="PeerJ">
        <title>Extensive microbial diversity within the chicken gut microbiome revealed by metagenomics and culture.</title>
        <authorList>
            <person name="Gilroy R."/>
            <person name="Ravi A."/>
            <person name="Getino M."/>
            <person name="Pursley I."/>
            <person name="Horton D.L."/>
            <person name="Alikhan N.F."/>
            <person name="Baker D."/>
            <person name="Gharbi K."/>
            <person name="Hall N."/>
            <person name="Watson M."/>
            <person name="Adriaenssens E.M."/>
            <person name="Foster-Nyarko E."/>
            <person name="Jarju S."/>
            <person name="Secka A."/>
            <person name="Antonio M."/>
            <person name="Oren A."/>
            <person name="Chaudhuri R.R."/>
            <person name="La Ragione R."/>
            <person name="Hildebrand F."/>
            <person name="Pallen M.J."/>
        </authorList>
    </citation>
    <scope>NUCLEOTIDE SEQUENCE</scope>
    <source>
        <strain evidence="1">CHK171-7178</strain>
    </source>
</reference>
<accession>A0A921G0U1</accession>
<dbReference type="AlphaFoldDB" id="A0A921G0U1"/>
<reference evidence="1" key="2">
    <citation type="submission" date="2021-09" db="EMBL/GenBank/DDBJ databases">
        <authorList>
            <person name="Gilroy R."/>
        </authorList>
    </citation>
    <scope>NUCLEOTIDE SEQUENCE</scope>
    <source>
        <strain evidence="1">CHK171-7178</strain>
    </source>
</reference>
<protein>
    <submittedName>
        <fullName evidence="1">Uncharacterized protein</fullName>
    </submittedName>
</protein>
<evidence type="ECO:0000313" key="1">
    <source>
        <dbReference type="EMBL" id="HJF32554.1"/>
    </source>
</evidence>
<evidence type="ECO:0000313" key="2">
    <source>
        <dbReference type="Proteomes" id="UP000698173"/>
    </source>
</evidence>
<dbReference type="InterPro" id="IPR047670">
    <property type="entry name" value="YfjT-like"/>
</dbReference>
<dbReference type="NCBIfam" id="NF040878">
    <property type="entry name" value="SE1561_fam"/>
    <property type="match status" value="1"/>
</dbReference>
<dbReference type="EMBL" id="DYWT01000200">
    <property type="protein sequence ID" value="HJF32554.1"/>
    <property type="molecule type" value="Genomic_DNA"/>
</dbReference>
<sequence length="58" mass="6769">MEKAQNKGHVEGLKTRLHQFLETLDTIEPETADLQEIDQLISMLDDLEEQMEKIKTDK</sequence>
<name>A0A921G0U1_SPOPS</name>
<proteinExistence type="predicted"/>
<dbReference type="Proteomes" id="UP000698173">
    <property type="component" value="Unassembled WGS sequence"/>
</dbReference>
<gene>
    <name evidence="1" type="ORF">K8V56_12375</name>
</gene>